<comment type="caution">
    <text evidence="1">The sequence shown here is derived from an EMBL/GenBank/DDBJ whole genome shotgun (WGS) entry which is preliminary data.</text>
</comment>
<dbReference type="AlphaFoldDB" id="A0ABD2YNE8"/>
<organism evidence="1 2">
    <name type="scientific">Cinchona calisaya</name>
    <dbReference type="NCBI Taxonomy" id="153742"/>
    <lineage>
        <taxon>Eukaryota</taxon>
        <taxon>Viridiplantae</taxon>
        <taxon>Streptophyta</taxon>
        <taxon>Embryophyta</taxon>
        <taxon>Tracheophyta</taxon>
        <taxon>Spermatophyta</taxon>
        <taxon>Magnoliopsida</taxon>
        <taxon>eudicotyledons</taxon>
        <taxon>Gunneridae</taxon>
        <taxon>Pentapetalae</taxon>
        <taxon>asterids</taxon>
        <taxon>lamiids</taxon>
        <taxon>Gentianales</taxon>
        <taxon>Rubiaceae</taxon>
        <taxon>Cinchonoideae</taxon>
        <taxon>Cinchoneae</taxon>
        <taxon>Cinchona</taxon>
    </lineage>
</organism>
<evidence type="ECO:0000313" key="2">
    <source>
        <dbReference type="Proteomes" id="UP001630127"/>
    </source>
</evidence>
<name>A0ABD2YNE8_9GENT</name>
<gene>
    <name evidence="1" type="ORF">ACH5RR_033199</name>
</gene>
<evidence type="ECO:0000313" key="1">
    <source>
        <dbReference type="EMBL" id="KAL3507817.1"/>
    </source>
</evidence>
<dbReference type="EMBL" id="JBJUIK010000013">
    <property type="protein sequence ID" value="KAL3507817.1"/>
    <property type="molecule type" value="Genomic_DNA"/>
</dbReference>
<dbReference type="Proteomes" id="UP001630127">
    <property type="component" value="Unassembled WGS sequence"/>
</dbReference>
<proteinExistence type="predicted"/>
<keyword evidence="2" id="KW-1185">Reference proteome</keyword>
<protein>
    <submittedName>
        <fullName evidence="1">Uncharacterized protein</fullName>
    </submittedName>
</protein>
<sequence length="99" mass="11146">MPDDCSYSEVSSSIPRSRMHSDADLITANQGSIGNLLVMSQTSHPNIAGCHSVVLMTTYQMDFMMQDETDLLCHYLCMRKICTLTLDQWFNEGKGTWSC</sequence>
<accession>A0ABD2YNE8</accession>
<reference evidence="1 2" key="1">
    <citation type="submission" date="2024-11" db="EMBL/GenBank/DDBJ databases">
        <title>A near-complete genome assembly of Cinchona calisaya.</title>
        <authorList>
            <person name="Lian D.C."/>
            <person name="Zhao X.W."/>
            <person name="Wei L."/>
        </authorList>
    </citation>
    <scope>NUCLEOTIDE SEQUENCE [LARGE SCALE GENOMIC DNA]</scope>
    <source>
        <tissue evidence="1">Nenye</tissue>
    </source>
</reference>